<comment type="caution">
    <text evidence="3">The sequence shown here is derived from an EMBL/GenBank/DDBJ whole genome shotgun (WGS) entry which is preliminary data.</text>
</comment>
<dbReference type="PANTHER" id="PTHR36812">
    <property type="entry name" value="NEUROFILAMENT TRIPLET M PROTEIN-LIKE PROTEIN"/>
    <property type="match status" value="1"/>
</dbReference>
<proteinExistence type="predicted"/>
<feature type="compositionally biased region" description="Polar residues" evidence="2">
    <location>
        <begin position="1491"/>
        <end position="1502"/>
    </location>
</feature>
<evidence type="ECO:0000256" key="2">
    <source>
        <dbReference type="SAM" id="MobiDB-lite"/>
    </source>
</evidence>
<feature type="compositionally biased region" description="Basic and acidic residues" evidence="2">
    <location>
        <begin position="3402"/>
        <end position="3422"/>
    </location>
</feature>
<feature type="compositionally biased region" description="Basic and acidic residues" evidence="2">
    <location>
        <begin position="2053"/>
        <end position="2082"/>
    </location>
</feature>
<feature type="compositionally biased region" description="Basic and acidic residues" evidence="2">
    <location>
        <begin position="756"/>
        <end position="766"/>
    </location>
</feature>
<feature type="compositionally biased region" description="Basic and acidic residues" evidence="2">
    <location>
        <begin position="1539"/>
        <end position="1554"/>
    </location>
</feature>
<feature type="compositionally biased region" description="Basic and acidic residues" evidence="2">
    <location>
        <begin position="983"/>
        <end position="1004"/>
    </location>
</feature>
<feature type="compositionally biased region" description="Basic and acidic residues" evidence="2">
    <location>
        <begin position="2028"/>
        <end position="2042"/>
    </location>
</feature>
<dbReference type="EC" id="2.7.11.1" evidence="3"/>
<feature type="compositionally biased region" description="Basic and acidic residues" evidence="2">
    <location>
        <begin position="2838"/>
        <end position="2847"/>
    </location>
</feature>
<feature type="compositionally biased region" description="Basic and acidic residues" evidence="2">
    <location>
        <begin position="3238"/>
        <end position="3271"/>
    </location>
</feature>
<evidence type="ECO:0000256" key="1">
    <source>
        <dbReference type="SAM" id="Coils"/>
    </source>
</evidence>
<feature type="compositionally biased region" description="Basic and acidic residues" evidence="2">
    <location>
        <begin position="3368"/>
        <end position="3382"/>
    </location>
</feature>
<feature type="compositionally biased region" description="Basic and acidic residues" evidence="2">
    <location>
        <begin position="1040"/>
        <end position="1063"/>
    </location>
</feature>
<feature type="compositionally biased region" description="Basic and acidic residues" evidence="2">
    <location>
        <begin position="2730"/>
        <end position="2747"/>
    </location>
</feature>
<feature type="compositionally biased region" description="Basic and acidic residues" evidence="2">
    <location>
        <begin position="730"/>
        <end position="749"/>
    </location>
</feature>
<feature type="compositionally biased region" description="Low complexity" evidence="2">
    <location>
        <begin position="3127"/>
        <end position="3140"/>
    </location>
</feature>
<sequence>MEVPQSPYVGTYPPPEPPVWTGDKNMKSHFSPSTFAPSMPLPGTRLSASSRPDCRGQEPFSSTACPSPDPPPSPNPVGGLPPPGVHQRRRSPSCSAPSMCHSACSPPVSASAASPCNSLSGVSASHAQDCCLPPSVTWIQRLPTAAPPPFQNFGSPGFGSSGFGSPGPPREPPWWFGGDDGYDGGGGDEALRTLQLGLQAETSSVLWRYHLVHAMCRGLENSKGDVYGSPQILSNPAAGPGGGRWGEERLNGSAFLSSRLDSPPHSRQSRQRETCIGRLQSKPPHKGSFSAFPVSASSPKASPGLHRDGTEFYSQTTFDASQSSVQALRRGEDHHRRIAETRPSLHVSATARAPSVPLSYSPIPATCDRAATRRPLPPGPYAEAVGLTAQRFGRENGGAGVASLTQVGASIATVPALSEIPSASSFSACASCTGPPCRGEVRAGSAGGRGEDSVSWEESSSLKKAERVAEAEGSLSFFTTRAPTTPVAGKYSMPTSRGSNASLDAGREKGRQRDGDDNRGREKEKAREEKGEVNPRLELQWLDGDNVRWFNEELARKLRQYREKQLHAAANKIQDAWRNSARRQRERENELAVIADKLRKLKGEADGRASGKGQETCSGHRDRRKSHNERESETSSERERGREKLVRREREIEKLSRSESERGMRSRRKREGEKLRRHREREASTEWGEERENSKKREKERKKQLRSESEMDTLSRREREGGQLRRRGRERKEVGERREEKDLETEERSRKTRRERGREGEERRRILSPERAARTIEAAFRGFRVRRTVAHVTEEGRRRMPQQRGGDAEGNLEAFSFSQLKHLDELTQTLLPLELKVLAEASFRQPSGMDGRNGGRRGDKEEREGPSRRRLARGAARDRRRELRAQAILAAEVSTLTARALELRTQAEQHRGFRLPSPAASERQEREGRRPTSTAYARANFGKGEETKRERGKDSSSVPFSGSSSSPISSPFSRPPSLCSEGGEPRGARRRESREKHNMRDRQGGKRRRHATGTPESHRRRGDEESDESEVKKEKKKDKKKDERDKKRDKKEEHTKEQVRRGLVDLVVEARAQMREEKKRAGRVEDEEESEDIKKNFRRRGMRDSSDSYEGKKRRCHSRSRRRSACRRQVYGKSEETEEVQRRGRHLRRREDQEEESRAPWGQGRVTGYPQAWMDRSISEGTIAGGGVYFPPAVWRPSSSHEPPAFAFHPLITLPSYLPRSPYAEPIPICANRQTHNVTLSLSSASPSFSSTSSPRSLVSFVSSKSTFTREERRTREVDIEDLDEASEGSEPLGGPPAAATIRAAAAAVRHLGPFSGSIAVDAPESPEERRWSSFSPVARNVSLQTRPEKLQGEEHTKACLEAETTQGTADESVLGAAERARQEKVMLEKEREEAETRVKQLKKHLGEELARQEEESRRRSLLRMSASPWRLSRKSSLASLSPSRCVSLDVAEKRHPDTADQKELVERRVLGEADRFTDTDRKTGGAAGTQEVSMGLPSSSLECEAQAKEEEWRRREAARLLAEERVKAATGQAQLTLGEREEERRTKSLEDRRRRTLLSASVSPRADTGLVQIRITKAPSRVNGVSAHPCARPPHPHSPTSASFIPPSACSLASTSQSSVRPRLFSGSPAASVRDKDEAHTRGITEDASLMKLDEKADRKKEGYEASAVPAPTQAPPSSLGPNEKKGEEEEQNLQARPEIGSSPSMLSANVSHVESEGLENGAISVTGKSRQQPVHAANLRLPVLPPSVMRPRRTSGSGTPESRSVSPPQAAVRGLPQGQDASKKERNEGDRDQHQGGKQLEGGKTTEGQHSASDKEIFFTPSPSPEGVLSPSSPSLLTPFPTREHAGKPPLSIALSSTPSSSIFASSVPWSAAGQAGDQGRGAAGAGEVEIEDRGPNEELEGKKYTKTEEEPNGDKQGPSEGGRTSSQTETSRVTRPLPFLSVQDEGGREKRGRLLSTSKERRSHSRPASSPLTPLASPRPLSSQAVKGLRAKPRGAPSSAHSQEEGVENMAHADSVSSLDGSGEGNEKRASEKRRKNEQADTFEGSTTPVREEKVLEKSESREVRIEEAKADKASESGKPENTGASSGASNATVSSPLASPWTQSPSPVASPSHHACTGGSPPVDSASQASPSIFGTFSLRREAVSETGAKPTRIKRSQATPRSPLVSPRPLSSLREVRAKTPAALTPSTDGTMQREAPKQSDELVEQRGKPMGAEGWQPTQDDEGNKETEERLKQQEEERTTTKAEEERKMQEEEERKKKKEEEERKKQEEEERKKKKEEEERKKKMEEEERKKQEEEERKKKKEEEERKKKKEEEERKKQEEEERKKKKEEEERKKKKEEEERKKKKEEEERQKKKEEEERKKKKEEEERKKQEEEERKKKKEEEERKKKKEEEERKKQEEEERKKKKEEEERKKKKEEEERKKQEEEERKKKKEEEERKKKKEEEERQKKKEEEERQKKKEEEERKKKQEEEERKKMKEEEERKKKKEEEERKKKKEEEERTEKEEEERKKQEEEERKKKEEEARKKQEGGKRQTDEEHGEKKAESSIGFDSGSRGEKSRAATNRIGSEESPKEARKEESSRCIVHKDRDGAIKKGEQISKEGELIDLKEHLQTHEEHGPRKEDLDHRAVRRKLRDHQQAQEQQALLQQQARSESLLRRLRAAVKIQRAWRRHRKRVFRKKTQEKKALSADALRKQEEKRLEDERKERERRHQDLRQRMALLAEARRREEEGEAGERRLSDEEGEDVFSAGRKPEILEEEARRSGIRIFEPIVQEGGGVSQRTVTLYDRSTGTNEIAKRRQARAAEPRPQLRADPQASRRVDKECVSIQSDGRSRDDDARSVHAISRKASRREKRGSVTSEEGEQGGGSRLQEISDSPREEGASSAGESTDELPRIVLHMPSRRLSSSSENISSGDEAASQDVSDDEGREGLRRSAAQPRPEQEDDIRRRIRRMLREALDEKMRKSADSGVLIGDGSGVVSHMKRHSDAFGGSPHLYAVPRDIVSEACRDIHPEPAGRLRIGSERRFLEDGDARERGDRDKGRDSPKAPTTASPRSPRIPSADSLARHTYFFQQRRPSVEGPVEEVGRGWSTTQEASSSRGSSTAVPFDPAPVTSSREVISPASAAYSSSISWSRNCVAPRGSVSSHTTLQQREAKNRSKMSWLAPPSDSPSDETDSEEGFVFVEKQPAYRETVTGSSLALATRAEPREAAPQPGSQATPRLAPSRSAVPSLEDRRDERLPPERHSFVGFKEQESRRGLTEKETFSEQTRTDTPLGETGKNESGPPRSGVQDPIKTVGEIFHGLHDRDRDCLLGQLGYPSQASGLFAHTDKPDHVAPVVKPPRCRPSSECPSEPNSVPLLSPREERLEGSPRRLSDPRIPALLLPEDVVIGPTGHRRSDFTRRLSEDNKREADAGT</sequence>
<feature type="region of interest" description="Disordered" evidence="2">
    <location>
        <begin position="3348"/>
        <end position="3422"/>
    </location>
</feature>
<feature type="region of interest" description="Disordered" evidence="2">
    <location>
        <begin position="1582"/>
        <end position="2634"/>
    </location>
</feature>
<feature type="compositionally biased region" description="Low complexity" evidence="2">
    <location>
        <begin position="288"/>
        <end position="303"/>
    </location>
</feature>
<feature type="compositionally biased region" description="Basic and acidic residues" evidence="2">
    <location>
        <begin position="505"/>
        <end position="533"/>
    </location>
</feature>
<feature type="compositionally biased region" description="Basic and acidic residues" evidence="2">
    <location>
        <begin position="600"/>
        <end position="609"/>
    </location>
</feature>
<feature type="compositionally biased region" description="Basic and acidic residues" evidence="2">
    <location>
        <begin position="1133"/>
        <end position="1142"/>
    </location>
</feature>
<feature type="compositionally biased region" description="Basic and acidic residues" evidence="2">
    <location>
        <begin position="628"/>
        <end position="697"/>
    </location>
</feature>
<evidence type="ECO:0000313" key="3">
    <source>
        <dbReference type="EMBL" id="EPR61236.1"/>
    </source>
</evidence>
<feature type="compositionally biased region" description="Low complexity" evidence="2">
    <location>
        <begin position="1827"/>
        <end position="1843"/>
    </location>
</feature>
<feature type="compositionally biased region" description="Basic and acidic residues" evidence="2">
    <location>
        <begin position="2809"/>
        <end position="2831"/>
    </location>
</feature>
<feature type="compositionally biased region" description="Basic and acidic residues" evidence="2">
    <location>
        <begin position="856"/>
        <end position="867"/>
    </location>
</feature>
<reference evidence="3 4" key="1">
    <citation type="submission" date="2006-05" db="EMBL/GenBank/DDBJ databases">
        <authorList>
            <person name="Paulsen I."/>
        </authorList>
    </citation>
    <scope>NUCLEOTIDE SEQUENCE [LARGE SCALE GENOMIC DNA]</scope>
    <source>
        <strain evidence="3 4">GT1</strain>
    </source>
</reference>
<feature type="compositionally biased region" description="Low complexity" evidence="2">
    <location>
        <begin position="1851"/>
        <end position="1878"/>
    </location>
</feature>
<feature type="region of interest" description="Disordered" evidence="2">
    <location>
        <begin position="480"/>
        <end position="533"/>
    </location>
</feature>
<feature type="compositionally biased region" description="Basic and acidic residues" evidence="2">
    <location>
        <begin position="1072"/>
        <end position="1084"/>
    </location>
</feature>
<feature type="compositionally biased region" description="Basic and acidic residues" evidence="2">
    <location>
        <begin position="1653"/>
        <end position="1665"/>
    </location>
</feature>
<feature type="region of interest" description="Disordered" evidence="2">
    <location>
        <begin position="600"/>
        <end position="766"/>
    </location>
</feature>
<feature type="compositionally biased region" description="Polar residues" evidence="2">
    <location>
        <begin position="3096"/>
        <end position="3111"/>
    </location>
</feature>
<feature type="compositionally biased region" description="Basic and acidic residues" evidence="2">
    <location>
        <begin position="3026"/>
        <end position="3052"/>
    </location>
</feature>
<dbReference type="PROSITE" id="PS50096">
    <property type="entry name" value="IQ"/>
    <property type="match status" value="2"/>
</dbReference>
<feature type="compositionally biased region" description="Pro residues" evidence="2">
    <location>
        <begin position="67"/>
        <end position="84"/>
    </location>
</feature>
<feature type="region of interest" description="Disordered" evidence="2">
    <location>
        <begin position="278"/>
        <end position="304"/>
    </location>
</feature>
<feature type="compositionally biased region" description="Basic residues" evidence="2">
    <location>
        <begin position="1112"/>
        <end position="1126"/>
    </location>
</feature>
<feature type="region of interest" description="Disordered" evidence="2">
    <location>
        <begin position="1264"/>
        <end position="1298"/>
    </location>
</feature>
<feature type="compositionally biased region" description="Basic and acidic residues" evidence="2">
    <location>
        <begin position="2200"/>
        <end position="2213"/>
    </location>
</feature>
<organism evidence="3 4">
    <name type="scientific">Toxoplasma gondii (strain ATCC 50853 / GT1)</name>
    <dbReference type="NCBI Taxonomy" id="507601"/>
    <lineage>
        <taxon>Eukaryota</taxon>
        <taxon>Sar</taxon>
        <taxon>Alveolata</taxon>
        <taxon>Apicomplexa</taxon>
        <taxon>Conoidasida</taxon>
        <taxon>Coccidia</taxon>
        <taxon>Eucoccidiorida</taxon>
        <taxon>Eimeriorina</taxon>
        <taxon>Sarcocystidae</taxon>
        <taxon>Toxoplasma</taxon>
    </lineage>
</organism>
<feature type="compositionally biased region" description="Polar residues" evidence="2">
    <location>
        <begin position="2086"/>
        <end position="2107"/>
    </location>
</feature>
<feature type="compositionally biased region" description="Basic and acidic residues" evidence="2">
    <location>
        <begin position="2573"/>
        <end position="2634"/>
    </location>
</feature>
<feature type="compositionally biased region" description="Low complexity" evidence="2">
    <location>
        <begin position="2165"/>
        <end position="2178"/>
    </location>
</feature>
<feature type="compositionally biased region" description="Polar residues" evidence="2">
    <location>
        <begin position="2786"/>
        <end position="2800"/>
    </location>
</feature>
<feature type="compositionally biased region" description="Basic and acidic residues" evidence="2">
    <location>
        <begin position="1783"/>
        <end position="1797"/>
    </location>
</feature>
<feature type="region of interest" description="Disordered" evidence="2">
    <location>
        <begin position="907"/>
        <end position="1167"/>
    </location>
</feature>
<feature type="region of interest" description="Disordered" evidence="2">
    <location>
        <begin position="3026"/>
        <end position="3299"/>
    </location>
</feature>
<keyword evidence="1" id="KW-0175">Coiled coil</keyword>
<feature type="compositionally biased region" description="Low complexity" evidence="2">
    <location>
        <begin position="2909"/>
        <end position="2920"/>
    </location>
</feature>
<feature type="compositionally biased region" description="Low complexity" evidence="2">
    <location>
        <begin position="2108"/>
        <end position="2119"/>
    </location>
</feature>
<feature type="compositionally biased region" description="Basic and acidic residues" evidence="2">
    <location>
        <begin position="2228"/>
        <end position="2551"/>
    </location>
</feature>
<keyword evidence="3" id="KW-0808">Transferase</keyword>
<dbReference type="Proteomes" id="UP000005641">
    <property type="component" value="Unassembled WGS sequence"/>
</dbReference>
<feature type="compositionally biased region" description="Low complexity" evidence="2">
    <location>
        <begin position="1609"/>
        <end position="1620"/>
    </location>
</feature>
<feature type="compositionally biased region" description="Low complexity" evidence="2">
    <location>
        <begin position="955"/>
        <end position="977"/>
    </location>
</feature>
<gene>
    <name evidence="3" type="ORF">TGGT1_313900</name>
</gene>
<feature type="compositionally biased region" description="Basic and acidic residues" evidence="2">
    <location>
        <begin position="1149"/>
        <end position="1158"/>
    </location>
</feature>
<evidence type="ECO:0000313" key="4">
    <source>
        <dbReference type="Proteomes" id="UP000005641"/>
    </source>
</evidence>
<feature type="compositionally biased region" description="Polar residues" evidence="2">
    <location>
        <begin position="1925"/>
        <end position="1936"/>
    </location>
</feature>
<feature type="compositionally biased region" description="Basic and acidic residues" evidence="2">
    <location>
        <begin position="943"/>
        <end position="954"/>
    </location>
</feature>
<feature type="compositionally biased region" description="Basic and acidic residues" evidence="2">
    <location>
        <begin position="705"/>
        <end position="723"/>
    </location>
</feature>
<feature type="compositionally biased region" description="Polar residues" evidence="2">
    <location>
        <begin position="2129"/>
        <end position="2139"/>
    </location>
</feature>
<name>S7UTJ1_TOXGG</name>
<feature type="compositionally biased region" description="Basic and acidic residues" evidence="2">
    <location>
        <begin position="1102"/>
        <end position="1111"/>
    </location>
</feature>
<reference evidence="3 4" key="2">
    <citation type="submission" date="2013-05" db="EMBL/GenBank/DDBJ databases">
        <authorList>
            <person name="Sibley D."/>
            <person name="Venepally P."/>
            <person name="Karamycheva S."/>
            <person name="Hadjithomas M."/>
            <person name="Khan A."/>
            <person name="Brunk B."/>
            <person name="Roos D."/>
            <person name="Caler E."/>
            <person name="Lorenzi H."/>
        </authorList>
    </citation>
    <scope>NUCLEOTIDE SEQUENCE [LARGE SCALE GENOMIC DNA]</scope>
    <source>
        <strain evidence="3 4">GT1</strain>
    </source>
</reference>
<feature type="compositionally biased region" description="Basic and acidic residues" evidence="2">
    <location>
        <begin position="1894"/>
        <end position="1916"/>
    </location>
</feature>
<keyword evidence="3" id="KW-0418">Kinase</keyword>
<feature type="compositionally biased region" description="Low complexity" evidence="2">
    <location>
        <begin position="3351"/>
        <end position="3360"/>
    </location>
</feature>
<dbReference type="PANTHER" id="PTHR36812:SF9">
    <property type="entry name" value="MYB-LIKE PROTEIN X ISOFORM X1"/>
    <property type="match status" value="1"/>
</dbReference>
<feature type="region of interest" description="Disordered" evidence="2">
    <location>
        <begin position="2780"/>
        <end position="2955"/>
    </location>
</feature>
<keyword evidence="3" id="KW-0723">Serine/threonine-protein kinase</keyword>
<feature type="compositionally biased region" description="Polar residues" evidence="2">
    <location>
        <begin position="493"/>
        <end position="502"/>
    </location>
</feature>
<feature type="region of interest" description="Disordered" evidence="2">
    <location>
        <begin position="1479"/>
        <end position="1509"/>
    </location>
</feature>
<feature type="compositionally biased region" description="Basic residues" evidence="2">
    <location>
        <begin position="2851"/>
        <end position="2860"/>
    </location>
</feature>
<feature type="compositionally biased region" description="Polar residues" evidence="2">
    <location>
        <begin position="1703"/>
        <end position="1714"/>
    </location>
</feature>
<feature type="compositionally biased region" description="Basic and acidic residues" evidence="2">
    <location>
        <begin position="2690"/>
        <end position="2723"/>
    </location>
</feature>
<protein>
    <submittedName>
        <fullName evidence="3">Non-specific serine/threonine protein kinase</fullName>
        <ecNumber evidence="3">2.7.11.1</ecNumber>
    </submittedName>
</protein>
<accession>S7UTJ1</accession>
<feature type="region of interest" description="Disordered" evidence="2">
    <location>
        <begin position="2681"/>
        <end position="2767"/>
    </location>
</feature>
<feature type="compositionally biased region" description="Polar residues" evidence="2">
    <location>
        <begin position="1756"/>
        <end position="1769"/>
    </location>
</feature>
<feature type="coiled-coil region" evidence="1">
    <location>
        <begin position="1378"/>
        <end position="1412"/>
    </location>
</feature>
<feature type="compositionally biased region" description="Polar residues" evidence="2">
    <location>
        <begin position="3149"/>
        <end position="3158"/>
    </location>
</feature>
<feature type="compositionally biased region" description="Basic and acidic residues" evidence="2">
    <location>
        <begin position="2758"/>
        <end position="2767"/>
    </location>
</feature>
<feature type="compositionally biased region" description="Basic and acidic residues" evidence="2">
    <location>
        <begin position="1268"/>
        <end position="1278"/>
    </location>
</feature>
<dbReference type="OrthoDB" id="10516907at2759"/>
<feature type="region of interest" description="Disordered" evidence="2">
    <location>
        <begin position="1"/>
        <end position="92"/>
    </location>
</feature>
<feature type="compositionally biased region" description="Low complexity" evidence="2">
    <location>
        <begin position="1969"/>
        <end position="1986"/>
    </location>
</feature>
<dbReference type="EMBL" id="AAQM03000144">
    <property type="protein sequence ID" value="EPR61236.1"/>
    <property type="molecule type" value="Genomic_DNA"/>
</dbReference>
<feature type="compositionally biased region" description="Acidic residues" evidence="2">
    <location>
        <begin position="1279"/>
        <end position="1288"/>
    </location>
</feature>
<feature type="compositionally biased region" description="Basic and acidic residues" evidence="2">
    <location>
        <begin position="1634"/>
        <end position="1646"/>
    </location>
</feature>
<dbReference type="VEuPathDB" id="ToxoDB:TGGT1_313900"/>
<feature type="region of interest" description="Disordered" evidence="2">
    <location>
        <begin position="1528"/>
        <end position="1562"/>
    </location>
</feature>
<dbReference type="GO" id="GO:0004674">
    <property type="term" value="F:protein serine/threonine kinase activity"/>
    <property type="evidence" value="ECO:0007669"/>
    <property type="project" value="UniProtKB-KW"/>
</dbReference>
<feature type="region of interest" description="Disordered" evidence="2">
    <location>
        <begin position="844"/>
        <end position="879"/>
    </location>
</feature>